<evidence type="ECO:0000256" key="2">
    <source>
        <dbReference type="ARBA" id="ARBA00023015"/>
    </source>
</evidence>
<dbReference type="SUPFAM" id="SSF54171">
    <property type="entry name" value="DNA-binding domain"/>
    <property type="match status" value="1"/>
</dbReference>
<dbReference type="InterPro" id="IPR036955">
    <property type="entry name" value="AP2/ERF_dom_sf"/>
</dbReference>
<evidence type="ECO:0000256" key="4">
    <source>
        <dbReference type="ARBA" id="ARBA00023163"/>
    </source>
</evidence>
<protein>
    <submittedName>
        <fullName evidence="6">Ethylene-responsive transcription factor 1</fullName>
    </submittedName>
</protein>
<dbReference type="EnsemblPlants" id="EMT05935">
    <property type="protein sequence ID" value="EMT05935"/>
    <property type="gene ID" value="F775_23057"/>
</dbReference>
<dbReference type="SMART" id="SM00380">
    <property type="entry name" value="AP2"/>
    <property type="match status" value="1"/>
</dbReference>
<dbReference type="AlphaFoldDB" id="M8AW80"/>
<reference evidence="6" key="1">
    <citation type="submission" date="2015-06" db="UniProtKB">
        <authorList>
            <consortium name="EnsemblPlants"/>
        </authorList>
    </citation>
    <scope>IDENTIFICATION</scope>
</reference>
<keyword evidence="3" id="KW-0238">DNA-binding</keyword>
<sequence length="207" mass="23187">MFRRRVSDRSAALAASCSSEKKPRWGGNGGLRFTGHVERRGLGLDNDEQDFEADFENFEVDSGDYDLELGRGGVTKKDDNDEVIGIKPFGAVKRFLSQDDLSTMPTAGFDGPSERPAKRKRKNQFGDFNQRPLGKWAAKIRDPSSKGVHIWLGTFNSAEEAARAYDAKARRIYGKKYKVYTKRENAGNWNSGPEKATLELPILHISK</sequence>
<dbReference type="ExpressionAtlas" id="M8AW80">
    <property type="expression patterns" value="baseline"/>
</dbReference>
<accession>M8AW80</accession>
<evidence type="ECO:0000256" key="5">
    <source>
        <dbReference type="ARBA" id="ARBA00023242"/>
    </source>
</evidence>
<dbReference type="PANTHER" id="PTHR31190:SF44">
    <property type="entry name" value="ETHYLENE-RESPONSIVE TRANSCRIPTION FACTOR 1"/>
    <property type="match status" value="1"/>
</dbReference>
<name>M8AW80_AEGTA</name>
<dbReference type="GO" id="GO:0009873">
    <property type="term" value="P:ethylene-activated signaling pathway"/>
    <property type="evidence" value="ECO:0007669"/>
    <property type="project" value="InterPro"/>
</dbReference>
<dbReference type="InterPro" id="IPR016177">
    <property type="entry name" value="DNA-bd_dom_sf"/>
</dbReference>
<dbReference type="GO" id="GO:0003677">
    <property type="term" value="F:DNA binding"/>
    <property type="evidence" value="ECO:0007669"/>
    <property type="project" value="UniProtKB-KW"/>
</dbReference>
<evidence type="ECO:0000256" key="3">
    <source>
        <dbReference type="ARBA" id="ARBA00023125"/>
    </source>
</evidence>
<proteinExistence type="predicted"/>
<dbReference type="GO" id="GO:0005634">
    <property type="term" value="C:nucleus"/>
    <property type="evidence" value="ECO:0007669"/>
    <property type="project" value="UniProtKB-SubCell"/>
</dbReference>
<dbReference type="InterPro" id="IPR044808">
    <property type="entry name" value="ERF_plant"/>
</dbReference>
<organism evidence="6">
    <name type="scientific">Aegilops tauschii</name>
    <name type="common">Tausch's goatgrass</name>
    <name type="synonym">Aegilops squarrosa</name>
    <dbReference type="NCBI Taxonomy" id="37682"/>
    <lineage>
        <taxon>Eukaryota</taxon>
        <taxon>Viridiplantae</taxon>
        <taxon>Streptophyta</taxon>
        <taxon>Embryophyta</taxon>
        <taxon>Tracheophyta</taxon>
        <taxon>Spermatophyta</taxon>
        <taxon>Magnoliopsida</taxon>
        <taxon>Liliopsida</taxon>
        <taxon>Poales</taxon>
        <taxon>Poaceae</taxon>
        <taxon>BOP clade</taxon>
        <taxon>Pooideae</taxon>
        <taxon>Triticodae</taxon>
        <taxon>Triticeae</taxon>
        <taxon>Triticinae</taxon>
        <taxon>Aegilops</taxon>
    </lineage>
</organism>
<dbReference type="CDD" id="cd00018">
    <property type="entry name" value="AP2"/>
    <property type="match status" value="1"/>
</dbReference>
<dbReference type="PROSITE" id="PS51032">
    <property type="entry name" value="AP2_ERF"/>
    <property type="match status" value="1"/>
</dbReference>
<dbReference type="PANTHER" id="PTHR31190">
    <property type="entry name" value="DNA-BINDING DOMAIN"/>
    <property type="match status" value="1"/>
</dbReference>
<dbReference type="GO" id="GO:0003700">
    <property type="term" value="F:DNA-binding transcription factor activity"/>
    <property type="evidence" value="ECO:0007669"/>
    <property type="project" value="InterPro"/>
</dbReference>
<evidence type="ECO:0000256" key="1">
    <source>
        <dbReference type="ARBA" id="ARBA00004123"/>
    </source>
</evidence>
<comment type="subcellular location">
    <subcellularLocation>
        <location evidence="1">Nucleus</location>
    </subcellularLocation>
</comment>
<keyword evidence="4" id="KW-0804">Transcription</keyword>
<keyword evidence="2" id="KW-0805">Transcription regulation</keyword>
<dbReference type="InterPro" id="IPR001471">
    <property type="entry name" value="AP2/ERF_dom"/>
</dbReference>
<evidence type="ECO:0000313" key="6">
    <source>
        <dbReference type="EnsemblPlants" id="EMT05935"/>
    </source>
</evidence>
<keyword evidence="5" id="KW-0539">Nucleus</keyword>
<dbReference type="Gene3D" id="3.30.730.10">
    <property type="entry name" value="AP2/ERF domain"/>
    <property type="match status" value="1"/>
</dbReference>